<evidence type="ECO:0000313" key="5">
    <source>
        <dbReference type="EMBL" id="QOQ88045.1"/>
    </source>
</evidence>
<dbReference type="GO" id="GO:0016836">
    <property type="term" value="F:hydro-lyase activity"/>
    <property type="evidence" value="ECO:0007669"/>
    <property type="project" value="UniProtKB-UniRule"/>
</dbReference>
<dbReference type="HAMAP" id="MF_00995">
    <property type="entry name" value="MqnA"/>
    <property type="match status" value="1"/>
</dbReference>
<keyword evidence="2 4" id="KW-0474">Menaquinone biosynthesis</keyword>
<dbReference type="OrthoDB" id="9810112at2"/>
<name>A0A7M1LKI5_9BACT</name>
<evidence type="ECO:0000313" key="6">
    <source>
        <dbReference type="Proteomes" id="UP000594749"/>
    </source>
</evidence>
<gene>
    <name evidence="4" type="primary">mqnA</name>
    <name evidence="5" type="ORF">IMC76_04440</name>
</gene>
<comment type="function">
    <text evidence="4">Catalyzes the dehydration of chorismate into 3-[(1-carboxyvinyl)oxy]benzoate, a step in the biosynthesis of menaquinone (MK, vitamin K2).</text>
</comment>
<proteinExistence type="inferred from homology"/>
<evidence type="ECO:0000256" key="3">
    <source>
        <dbReference type="ARBA" id="ARBA00023239"/>
    </source>
</evidence>
<comment type="catalytic activity">
    <reaction evidence="4">
        <text>chorismate = 3-[(1-carboxyvinyl)-oxy]benzoate + H2O</text>
        <dbReference type="Rhea" id="RHEA:40051"/>
        <dbReference type="ChEBI" id="CHEBI:15377"/>
        <dbReference type="ChEBI" id="CHEBI:29748"/>
        <dbReference type="ChEBI" id="CHEBI:76981"/>
        <dbReference type="EC" id="4.2.1.151"/>
    </reaction>
</comment>
<dbReference type="PANTHER" id="PTHR37690">
    <property type="entry name" value="CHORISMATE DEHYDRATASE"/>
    <property type="match status" value="1"/>
</dbReference>
<dbReference type="UniPathway" id="UPA00079"/>
<evidence type="ECO:0000256" key="1">
    <source>
        <dbReference type="ARBA" id="ARBA00004863"/>
    </source>
</evidence>
<dbReference type="EC" id="4.2.1.151" evidence="4"/>
<comment type="similarity">
    <text evidence="4">Belongs to the MqnA/MqnD family. MqnA subfamily.</text>
</comment>
<dbReference type="EMBL" id="CP063078">
    <property type="protein sequence ID" value="QOQ88045.1"/>
    <property type="molecule type" value="Genomic_DNA"/>
</dbReference>
<dbReference type="GO" id="GO:0009234">
    <property type="term" value="P:menaquinone biosynthetic process"/>
    <property type="evidence" value="ECO:0007669"/>
    <property type="project" value="UniProtKB-UniRule"/>
</dbReference>
<dbReference type="Pfam" id="PF02621">
    <property type="entry name" value="VitK2_biosynth"/>
    <property type="match status" value="2"/>
</dbReference>
<dbReference type="RefSeq" id="WP_025801886.1">
    <property type="nucleotide sequence ID" value="NZ_CP053842.1"/>
</dbReference>
<reference evidence="5 6" key="1">
    <citation type="submission" date="2020-10" db="EMBL/GenBank/DDBJ databases">
        <title>Campylobacter and Helicobacter PacBio genomes.</title>
        <authorList>
            <person name="Lane C."/>
        </authorList>
    </citation>
    <scope>NUCLEOTIDE SEQUENCE [LARGE SCALE GENOMIC DNA]</scope>
    <source>
        <strain evidence="5 6">2016D-0077</strain>
    </source>
</reference>
<comment type="pathway">
    <text evidence="1 4">Quinol/quinone metabolism; menaquinone biosynthesis.</text>
</comment>
<dbReference type="Proteomes" id="UP000594749">
    <property type="component" value="Chromosome"/>
</dbReference>
<evidence type="ECO:0000256" key="4">
    <source>
        <dbReference type="HAMAP-Rule" id="MF_00995"/>
    </source>
</evidence>
<dbReference type="InterPro" id="IPR003773">
    <property type="entry name" value="Menaquinone_biosynth"/>
</dbReference>
<keyword evidence="6" id="KW-1185">Reference proteome</keyword>
<evidence type="ECO:0000256" key="2">
    <source>
        <dbReference type="ARBA" id="ARBA00022428"/>
    </source>
</evidence>
<dbReference type="AlphaFoldDB" id="A0A7M1LKI5"/>
<organism evidence="5 6">
    <name type="scientific">Campylobacter corcagiensis</name>
    <dbReference type="NCBI Taxonomy" id="1448857"/>
    <lineage>
        <taxon>Bacteria</taxon>
        <taxon>Pseudomonadati</taxon>
        <taxon>Campylobacterota</taxon>
        <taxon>Epsilonproteobacteria</taxon>
        <taxon>Campylobacterales</taxon>
        <taxon>Campylobacteraceae</taxon>
        <taxon>Campylobacter</taxon>
    </lineage>
</organism>
<sequence length="226" mass="25999">MIFGKIDYLNLLPFHVFLKKYPLPSAVKKSIDYKKDVPSVLCKKLAKRSVDAAVISSIESRRKKYTKLNMGIVAKKEVISVLVRKNSPKKLDPASMASNMLSKVLGLNGEVIIGDNALRAYLKEGGEESFYDMGRIWHEKTNLPFVFAVFCLTDSKSSYERLTKSFLKKKIKIPQYILERYAKSRGIKKSEILWYLNYISYQIQAKEKKALKLYLKKSRALNFNPN</sequence>
<dbReference type="PANTHER" id="PTHR37690:SF1">
    <property type="entry name" value="CHORISMATE DEHYDRATASE"/>
    <property type="match status" value="1"/>
</dbReference>
<dbReference type="InterPro" id="IPR030868">
    <property type="entry name" value="MqnA"/>
</dbReference>
<protein>
    <recommendedName>
        <fullName evidence="4">Chorismate dehydratase</fullName>
        <ecNumber evidence="4">4.2.1.151</ecNumber>
    </recommendedName>
    <alternativeName>
        <fullName evidence="4">Menaquinone biosynthetic enzyme MqnA</fullName>
    </alternativeName>
</protein>
<dbReference type="SUPFAM" id="SSF53850">
    <property type="entry name" value="Periplasmic binding protein-like II"/>
    <property type="match status" value="1"/>
</dbReference>
<keyword evidence="3 4" id="KW-0456">Lyase</keyword>
<dbReference type="Gene3D" id="3.40.190.10">
    <property type="entry name" value="Periplasmic binding protein-like II"/>
    <property type="match status" value="2"/>
</dbReference>
<accession>A0A7M1LKI5</accession>